<sequence length="103" mass="11324">MMNKPKFHIFVCTSSRANGQQKGYCHTKGGVELVAKFMEEIEDRDLGGEVFVNNTGCFGICEQGPVVVVYPGGTWYKGVTPDDVEAIMEEHIEGGNIVERLAL</sequence>
<dbReference type="GO" id="GO:0046872">
    <property type="term" value="F:metal ion binding"/>
    <property type="evidence" value="ECO:0007669"/>
    <property type="project" value="UniProtKB-KW"/>
</dbReference>
<dbReference type="RefSeq" id="WP_090934538.1">
    <property type="nucleotide sequence ID" value="NZ_FOTS01000010.1"/>
</dbReference>
<evidence type="ECO:0000256" key="3">
    <source>
        <dbReference type="ARBA" id="ARBA00023014"/>
    </source>
</evidence>
<keyword evidence="2" id="KW-0408">Iron</keyword>
<evidence type="ECO:0000313" key="4">
    <source>
        <dbReference type="EMBL" id="SFL60366.1"/>
    </source>
</evidence>
<dbReference type="SUPFAM" id="SSF52833">
    <property type="entry name" value="Thioredoxin-like"/>
    <property type="match status" value="1"/>
</dbReference>
<gene>
    <name evidence="4" type="ORF">SAMN04490355_101099</name>
</gene>
<dbReference type="EMBL" id="FOTS01000010">
    <property type="protein sequence ID" value="SFL60366.1"/>
    <property type="molecule type" value="Genomic_DNA"/>
</dbReference>
<dbReference type="AlphaFoldDB" id="A0A1I4J2S3"/>
<keyword evidence="5" id="KW-1185">Reference proteome</keyword>
<dbReference type="OrthoDB" id="9800692at2"/>
<dbReference type="GO" id="GO:0051536">
    <property type="term" value="F:iron-sulfur cluster binding"/>
    <property type="evidence" value="ECO:0007669"/>
    <property type="project" value="UniProtKB-KW"/>
</dbReference>
<name>A0A1I4J2S3_9FIRM</name>
<protein>
    <submittedName>
        <fullName evidence="4">(2Fe-2S) ferredoxin</fullName>
    </submittedName>
</protein>
<evidence type="ECO:0000313" key="5">
    <source>
        <dbReference type="Proteomes" id="UP000199520"/>
    </source>
</evidence>
<dbReference type="InterPro" id="IPR048109">
    <property type="entry name" value="Fdxn_Clost-type"/>
</dbReference>
<reference evidence="5" key="1">
    <citation type="submission" date="2016-10" db="EMBL/GenBank/DDBJ databases">
        <authorList>
            <person name="Varghese N."/>
            <person name="Submissions S."/>
        </authorList>
    </citation>
    <scope>NUCLEOTIDE SEQUENCE [LARGE SCALE GENOMIC DNA]</scope>
    <source>
        <strain evidence="5">DSM 13327</strain>
    </source>
</reference>
<evidence type="ECO:0000256" key="1">
    <source>
        <dbReference type="ARBA" id="ARBA00022723"/>
    </source>
</evidence>
<dbReference type="NCBIfam" id="NF041612">
    <property type="entry name" value="fdxn_Clost"/>
    <property type="match status" value="1"/>
</dbReference>
<dbReference type="PANTHER" id="PTHR43578:SF3">
    <property type="entry name" value="NADH-QUINONE OXIDOREDUCTASE SUBUNIT F"/>
    <property type="match status" value="1"/>
</dbReference>
<dbReference type="Gene3D" id="3.40.30.10">
    <property type="entry name" value="Glutaredoxin"/>
    <property type="match status" value="1"/>
</dbReference>
<evidence type="ECO:0000256" key="2">
    <source>
        <dbReference type="ARBA" id="ARBA00023004"/>
    </source>
</evidence>
<organism evidence="4 5">
    <name type="scientific">Pelosinus propionicus DSM 13327</name>
    <dbReference type="NCBI Taxonomy" id="1123291"/>
    <lineage>
        <taxon>Bacteria</taxon>
        <taxon>Bacillati</taxon>
        <taxon>Bacillota</taxon>
        <taxon>Negativicutes</taxon>
        <taxon>Selenomonadales</taxon>
        <taxon>Sporomusaceae</taxon>
        <taxon>Pelosinus</taxon>
    </lineage>
</organism>
<accession>A0A1I4J2S3</accession>
<dbReference type="Pfam" id="PF01257">
    <property type="entry name" value="2Fe-2S_thioredx"/>
    <property type="match status" value="1"/>
</dbReference>
<keyword evidence="3" id="KW-0411">Iron-sulfur</keyword>
<dbReference type="PANTHER" id="PTHR43578">
    <property type="entry name" value="NADH-QUINONE OXIDOREDUCTASE SUBUNIT F"/>
    <property type="match status" value="1"/>
</dbReference>
<dbReference type="CDD" id="cd02980">
    <property type="entry name" value="TRX_Fd_family"/>
    <property type="match status" value="1"/>
</dbReference>
<keyword evidence="1" id="KW-0479">Metal-binding</keyword>
<dbReference type="STRING" id="1123291.SAMN04490355_101099"/>
<dbReference type="Proteomes" id="UP000199520">
    <property type="component" value="Unassembled WGS sequence"/>
</dbReference>
<dbReference type="InterPro" id="IPR036249">
    <property type="entry name" value="Thioredoxin-like_sf"/>
</dbReference>
<proteinExistence type="predicted"/>